<dbReference type="Gene3D" id="1.10.1040.10">
    <property type="entry name" value="N-(1-d-carboxylethyl)-l-norvaline Dehydrogenase, domain 2"/>
    <property type="match status" value="1"/>
</dbReference>
<dbReference type="InterPro" id="IPR008927">
    <property type="entry name" value="6-PGluconate_DH-like_C_sf"/>
</dbReference>
<evidence type="ECO:0000256" key="5">
    <source>
        <dbReference type="ARBA" id="ARBA00023002"/>
    </source>
</evidence>
<dbReference type="InterPro" id="IPR013328">
    <property type="entry name" value="6PGD_dom2"/>
</dbReference>
<dbReference type="SUPFAM" id="SSF51735">
    <property type="entry name" value="NAD(P)-binding Rossmann-fold domains"/>
    <property type="match status" value="1"/>
</dbReference>
<dbReference type="Pfam" id="PF03720">
    <property type="entry name" value="UDPG_MGDP_dh_C"/>
    <property type="match status" value="1"/>
</dbReference>
<evidence type="ECO:0000313" key="11">
    <source>
        <dbReference type="Proteomes" id="UP000642107"/>
    </source>
</evidence>
<dbReference type="NCBIfam" id="TIGR03026">
    <property type="entry name" value="NDP-sugDHase"/>
    <property type="match status" value="1"/>
</dbReference>
<evidence type="ECO:0000256" key="7">
    <source>
        <dbReference type="ARBA" id="ARBA00047473"/>
    </source>
</evidence>
<dbReference type="InterPro" id="IPR036291">
    <property type="entry name" value="NAD(P)-bd_dom_sf"/>
</dbReference>
<dbReference type="InterPro" id="IPR001732">
    <property type="entry name" value="UDP-Glc/GDP-Man_DH_N"/>
</dbReference>
<sequence length="388" mass="42347">MKIAVAGTGYVGLSLAVLLARHHEVTAVDIDAGKVELLSAGRSPIEDDEIERHLREVPLNLTATLDGDAAYADADIVIIATPTDYDVESNFFNTSSVEAAVTQALAANADTFIVIKSTVPVGFTRALRGRHPGAAIAFSPEFLREGRALHDNLYPSRIVVGDTSEQARDFAEMLRAGALATHVPVLLTESDEAEAIKLFANTYLALRVAYFNELDTYAATHGLDSAQIIEGVGLDPRIGTHYNNPSFGYGGYCLPKDTKQLLANYQDVPQNLISAIVDSNTTRKDFVAADILRRKPRVVGMYRLVMKAGSDNFRASSIQGVMKRIKAKGVEVVVYEPALKDDRFFGSEVVNDLDEFMARCDVIVANRRADELAAVSEKVYTRDIYGRD</sequence>
<dbReference type="InterPro" id="IPR014026">
    <property type="entry name" value="UDP-Glc/GDP-Man_DH_dimer"/>
</dbReference>
<proteinExistence type="inferred from homology"/>
<keyword evidence="11" id="KW-1185">Reference proteome</keyword>
<evidence type="ECO:0000256" key="4">
    <source>
        <dbReference type="ARBA" id="ARBA00015132"/>
    </source>
</evidence>
<comment type="pathway">
    <text evidence="1">Nucleotide-sugar biosynthesis; UDP-alpha-D-glucuronate biosynthesis; UDP-alpha-D-glucuronate from UDP-alpha-D-glucose: step 1/1.</text>
</comment>
<organism evidence="10 11">
    <name type="scientific">Flavimobilis rhizosphaerae</name>
    <dbReference type="NCBI Taxonomy" id="2775421"/>
    <lineage>
        <taxon>Bacteria</taxon>
        <taxon>Bacillati</taxon>
        <taxon>Actinomycetota</taxon>
        <taxon>Actinomycetes</taxon>
        <taxon>Micrococcales</taxon>
        <taxon>Jonesiaceae</taxon>
        <taxon>Flavimobilis</taxon>
    </lineage>
</organism>
<keyword evidence="5 8" id="KW-0560">Oxidoreductase</keyword>
<dbReference type="Pfam" id="PF03721">
    <property type="entry name" value="UDPG_MGDP_dh_N"/>
    <property type="match status" value="1"/>
</dbReference>
<dbReference type="PANTHER" id="PTHR43750">
    <property type="entry name" value="UDP-GLUCOSE 6-DEHYDROGENASE TUAD"/>
    <property type="match status" value="1"/>
</dbReference>
<gene>
    <name evidence="10" type="ORF">IGS67_01470</name>
</gene>
<dbReference type="Gene3D" id="3.40.50.720">
    <property type="entry name" value="NAD(P)-binding Rossmann-like Domain"/>
    <property type="match status" value="2"/>
</dbReference>
<dbReference type="SUPFAM" id="SSF52413">
    <property type="entry name" value="UDP-glucose/GDP-mannose dehydrogenase C-terminal domain"/>
    <property type="match status" value="1"/>
</dbReference>
<evidence type="ECO:0000256" key="3">
    <source>
        <dbReference type="ARBA" id="ARBA00012954"/>
    </source>
</evidence>
<comment type="similarity">
    <text evidence="2 8">Belongs to the UDP-glucose/GDP-mannose dehydrogenase family.</text>
</comment>
<keyword evidence="6 8" id="KW-0520">NAD</keyword>
<dbReference type="InterPro" id="IPR017476">
    <property type="entry name" value="UDP-Glc/GDP-Man"/>
</dbReference>
<dbReference type="EMBL" id="JACZDF010000001">
    <property type="protein sequence ID" value="MBD9698166.1"/>
    <property type="molecule type" value="Genomic_DNA"/>
</dbReference>
<evidence type="ECO:0000256" key="8">
    <source>
        <dbReference type="PIRNR" id="PIRNR000124"/>
    </source>
</evidence>
<dbReference type="InterPro" id="IPR028357">
    <property type="entry name" value="UDPglc_DH_bac"/>
</dbReference>
<evidence type="ECO:0000256" key="1">
    <source>
        <dbReference type="ARBA" id="ARBA00004701"/>
    </source>
</evidence>
<evidence type="ECO:0000259" key="9">
    <source>
        <dbReference type="SMART" id="SM00984"/>
    </source>
</evidence>
<dbReference type="PIRSF" id="PIRSF000124">
    <property type="entry name" value="UDPglc_GDPman_dh"/>
    <property type="match status" value="1"/>
</dbReference>
<dbReference type="Proteomes" id="UP000642107">
    <property type="component" value="Unassembled WGS sequence"/>
</dbReference>
<accession>A0ABR9DLZ9</accession>
<reference evidence="10 11" key="1">
    <citation type="submission" date="2020-09" db="EMBL/GenBank/DDBJ databases">
        <title>Flavimobilis rhizosphaerae sp. nov., isolated from rhizosphere soil of Spartina alterniflora.</title>
        <authorList>
            <person name="Hanqin C."/>
        </authorList>
    </citation>
    <scope>NUCLEOTIDE SEQUENCE [LARGE SCALE GENOMIC DNA]</scope>
    <source>
        <strain evidence="10 11">GY 10621</strain>
    </source>
</reference>
<name>A0ABR9DLZ9_9MICO</name>
<comment type="caution">
    <text evidence="10">The sequence shown here is derived from an EMBL/GenBank/DDBJ whole genome shotgun (WGS) entry which is preliminary data.</text>
</comment>
<dbReference type="PANTHER" id="PTHR43750:SF2">
    <property type="entry name" value="UDP-GLUCOSE 6-DEHYDROGENASE"/>
    <property type="match status" value="1"/>
</dbReference>
<evidence type="ECO:0000256" key="6">
    <source>
        <dbReference type="ARBA" id="ARBA00023027"/>
    </source>
</evidence>
<dbReference type="SUPFAM" id="SSF48179">
    <property type="entry name" value="6-phosphogluconate dehydrogenase C-terminal domain-like"/>
    <property type="match status" value="1"/>
</dbReference>
<dbReference type="PIRSF" id="PIRSF500134">
    <property type="entry name" value="UDPglc_DH_bac"/>
    <property type="match status" value="1"/>
</dbReference>
<comment type="catalytic activity">
    <reaction evidence="7 8">
        <text>UDP-alpha-D-glucose + 2 NAD(+) + H2O = UDP-alpha-D-glucuronate + 2 NADH + 3 H(+)</text>
        <dbReference type="Rhea" id="RHEA:23596"/>
        <dbReference type="ChEBI" id="CHEBI:15377"/>
        <dbReference type="ChEBI" id="CHEBI:15378"/>
        <dbReference type="ChEBI" id="CHEBI:57540"/>
        <dbReference type="ChEBI" id="CHEBI:57945"/>
        <dbReference type="ChEBI" id="CHEBI:58052"/>
        <dbReference type="ChEBI" id="CHEBI:58885"/>
        <dbReference type="EC" id="1.1.1.22"/>
    </reaction>
</comment>
<dbReference type="RefSeq" id="WP_192277128.1">
    <property type="nucleotide sequence ID" value="NZ_JACZDF010000001.1"/>
</dbReference>
<evidence type="ECO:0000313" key="10">
    <source>
        <dbReference type="EMBL" id="MBD9698166.1"/>
    </source>
</evidence>
<evidence type="ECO:0000256" key="2">
    <source>
        <dbReference type="ARBA" id="ARBA00006601"/>
    </source>
</evidence>
<dbReference type="InterPro" id="IPR014027">
    <property type="entry name" value="UDP-Glc/GDP-Man_DH_C"/>
</dbReference>
<protein>
    <recommendedName>
        <fullName evidence="4 8">UDP-glucose 6-dehydrogenase</fullName>
        <ecNumber evidence="3 8">1.1.1.22</ecNumber>
    </recommendedName>
</protein>
<dbReference type="Pfam" id="PF00984">
    <property type="entry name" value="UDPG_MGDP_dh"/>
    <property type="match status" value="1"/>
</dbReference>
<dbReference type="SMART" id="SM00984">
    <property type="entry name" value="UDPG_MGDP_dh_C"/>
    <property type="match status" value="1"/>
</dbReference>
<dbReference type="InterPro" id="IPR036220">
    <property type="entry name" value="UDP-Glc/GDP-Man_DH_C_sf"/>
</dbReference>
<dbReference type="EC" id="1.1.1.22" evidence="3 8"/>
<feature type="domain" description="UDP-glucose/GDP-mannose dehydrogenase C-terminal" evidence="9">
    <location>
        <begin position="300"/>
        <end position="387"/>
    </location>
</feature>